<gene>
    <name evidence="2" type="ordered locus">Pden_0339</name>
</gene>
<evidence type="ECO:0000313" key="3">
    <source>
        <dbReference type="Proteomes" id="UP000000361"/>
    </source>
</evidence>
<accession>A1AYV9</accession>
<dbReference type="EnsemblBacteria" id="ABL68453">
    <property type="protein sequence ID" value="ABL68453"/>
    <property type="gene ID" value="Pden_0339"/>
</dbReference>
<proteinExistence type="predicted"/>
<protein>
    <submittedName>
        <fullName evidence="2">Uncharacterized protein</fullName>
    </submittedName>
</protein>
<dbReference type="KEGG" id="pde:Pden_0339"/>
<dbReference type="GeneID" id="93451560"/>
<feature type="region of interest" description="Disordered" evidence="1">
    <location>
        <begin position="1"/>
        <end position="26"/>
    </location>
</feature>
<name>A1AYV9_PARDP</name>
<reference evidence="3" key="1">
    <citation type="submission" date="2006-12" db="EMBL/GenBank/DDBJ databases">
        <title>Complete sequence of chromosome 1 of Paracoccus denitrificans PD1222.</title>
        <authorList>
            <person name="Copeland A."/>
            <person name="Lucas S."/>
            <person name="Lapidus A."/>
            <person name="Barry K."/>
            <person name="Detter J.C."/>
            <person name="Glavina del Rio T."/>
            <person name="Hammon N."/>
            <person name="Israni S."/>
            <person name="Dalin E."/>
            <person name="Tice H."/>
            <person name="Pitluck S."/>
            <person name="Munk A.C."/>
            <person name="Brettin T."/>
            <person name="Bruce D."/>
            <person name="Han C."/>
            <person name="Tapia R."/>
            <person name="Gilna P."/>
            <person name="Schmutz J."/>
            <person name="Larimer F."/>
            <person name="Land M."/>
            <person name="Hauser L."/>
            <person name="Kyrpides N."/>
            <person name="Lykidis A."/>
            <person name="Spiro S."/>
            <person name="Richardson D.J."/>
            <person name="Moir J.W.B."/>
            <person name="Ferguson S.J."/>
            <person name="van Spanning R.J.M."/>
            <person name="Richardson P."/>
        </authorList>
    </citation>
    <scope>NUCLEOTIDE SEQUENCE [LARGE SCALE GENOMIC DNA]</scope>
    <source>
        <strain evidence="3">Pd 1222</strain>
    </source>
</reference>
<keyword evidence="3" id="KW-1185">Reference proteome</keyword>
<dbReference type="EMBL" id="CP000489">
    <property type="protein sequence ID" value="ABL68453.1"/>
    <property type="molecule type" value="Genomic_DNA"/>
</dbReference>
<dbReference type="RefSeq" id="WP_011746686.1">
    <property type="nucleotide sequence ID" value="NC_008686.1"/>
</dbReference>
<dbReference type="eggNOG" id="ENOG5031FKD">
    <property type="taxonomic scope" value="Bacteria"/>
</dbReference>
<organism evidence="2 3">
    <name type="scientific">Paracoccus denitrificans (strain Pd 1222)</name>
    <dbReference type="NCBI Taxonomy" id="318586"/>
    <lineage>
        <taxon>Bacteria</taxon>
        <taxon>Pseudomonadati</taxon>
        <taxon>Pseudomonadota</taxon>
        <taxon>Alphaproteobacteria</taxon>
        <taxon>Rhodobacterales</taxon>
        <taxon>Paracoccaceae</taxon>
        <taxon>Paracoccus</taxon>
    </lineage>
</organism>
<evidence type="ECO:0000313" key="2">
    <source>
        <dbReference type="EMBL" id="ABL68453.1"/>
    </source>
</evidence>
<dbReference type="OrthoDB" id="7779282at2"/>
<dbReference type="HOGENOM" id="CLU_923927_0_0_5"/>
<sequence length="301" mass="32164">MTSDIVSVEIGRSTWQGPAEEAPQRAEPITQGDLVSALEQIEILTATGSGLDPDTTMHIHLLAGIGRATHDPYAWYSRADLCASGQQVRALMDAAQTILDRGYVSQSIAEEKPDHDALRDALAALTPAPQPEGPPDDLAVDRFAAAMKAKLAKKRTEGRGGWDRKDECSAELLSRLLREHVEKGDPVDVGNLAMMLHQRGERIVPGGEAKSIAPQPEGEAVPKCVACEDSPKPPNVPCAVCGAHPAQPGETVAAVERAFADIRELNMLDRDENGHRWANSDLIDQTVTSGLIALRALKGGA</sequence>
<evidence type="ECO:0000256" key="1">
    <source>
        <dbReference type="SAM" id="MobiDB-lite"/>
    </source>
</evidence>
<dbReference type="STRING" id="318586.Pden_0339"/>
<dbReference type="AlphaFoldDB" id="A1AYV9"/>
<dbReference type="Proteomes" id="UP000000361">
    <property type="component" value="Chromosome 1"/>
</dbReference>